<protein>
    <submittedName>
        <fullName evidence="1">Uncharacterized protein</fullName>
    </submittedName>
</protein>
<organism evidence="1 2">
    <name type="scientific">Leptospira interrogans str. 2006001854</name>
    <dbReference type="NCBI Taxonomy" id="1001590"/>
    <lineage>
        <taxon>Bacteria</taxon>
        <taxon>Pseudomonadati</taxon>
        <taxon>Spirochaetota</taxon>
        <taxon>Spirochaetia</taxon>
        <taxon>Leptospirales</taxon>
        <taxon>Leptospiraceae</taxon>
        <taxon>Leptospira</taxon>
    </lineage>
</organism>
<sequence>MISSILPLFLPTDLSFRDFKTSLKKRFSFDPISIGKKCTHE</sequence>
<dbReference type="Proteomes" id="UP000012128">
    <property type="component" value="Unassembled WGS sequence"/>
</dbReference>
<dbReference type="EMBL" id="AFLW02000001">
    <property type="protein sequence ID" value="EMM84650.1"/>
    <property type="molecule type" value="Genomic_DNA"/>
</dbReference>
<proteinExistence type="predicted"/>
<dbReference type="AlphaFoldDB" id="M6GIV0"/>
<evidence type="ECO:0000313" key="1">
    <source>
        <dbReference type="EMBL" id="EMM84650.1"/>
    </source>
</evidence>
<accession>M6GIV0</accession>
<evidence type="ECO:0000313" key="2">
    <source>
        <dbReference type="Proteomes" id="UP000012128"/>
    </source>
</evidence>
<reference evidence="1 2" key="1">
    <citation type="submission" date="2013-01" db="EMBL/GenBank/DDBJ databases">
        <authorList>
            <person name="Harkins D.M."/>
            <person name="Durkin A.S."/>
            <person name="Brinkac L.M."/>
            <person name="Haft D.H."/>
            <person name="Selengut J.D."/>
            <person name="Sanka R."/>
            <person name="DePew J."/>
            <person name="Purushe J."/>
            <person name="Hospenthal D.R."/>
            <person name="Murray C.K."/>
            <person name="Pimentel G."/>
            <person name="Wasfy M."/>
            <person name="Parker T."/>
            <person name="Miller R.S."/>
            <person name="Vinetz J.M."/>
            <person name="Sutton G.G."/>
            <person name="Nierman W.C."/>
            <person name="Fouts D.E."/>
        </authorList>
    </citation>
    <scope>NUCLEOTIDE SEQUENCE [LARGE SCALE GENOMIC DNA]</scope>
    <source>
        <strain evidence="1 2">2006001854</strain>
    </source>
</reference>
<name>M6GIV0_LEPIR</name>
<comment type="caution">
    <text evidence="1">The sequence shown here is derived from an EMBL/GenBank/DDBJ whole genome shotgun (WGS) entry which is preliminary data.</text>
</comment>
<gene>
    <name evidence="1" type="ORF">LEP1GSC037_1483</name>
</gene>